<name>A0A517SIB6_9PLAN</name>
<keyword evidence="8 9" id="KW-0472">Membrane</keyword>
<keyword evidence="6 9" id="KW-0812">Transmembrane</keyword>
<dbReference type="PROSITE" id="PS51012">
    <property type="entry name" value="ABC_TM2"/>
    <property type="match status" value="1"/>
</dbReference>
<dbReference type="Proteomes" id="UP000315700">
    <property type="component" value="Chromosome"/>
</dbReference>
<comment type="similarity">
    <text evidence="2 9">Belongs to the ABC-2 integral membrane protein family.</text>
</comment>
<feature type="transmembrane region" description="Helical" evidence="9">
    <location>
        <begin position="308"/>
        <end position="329"/>
    </location>
</feature>
<dbReference type="GO" id="GO:0140359">
    <property type="term" value="F:ABC-type transporter activity"/>
    <property type="evidence" value="ECO:0007669"/>
    <property type="project" value="InterPro"/>
</dbReference>
<dbReference type="GO" id="GO:0015920">
    <property type="term" value="P:lipopolysaccharide transport"/>
    <property type="evidence" value="ECO:0007669"/>
    <property type="project" value="TreeGrafter"/>
</dbReference>
<comment type="subcellular location">
    <subcellularLocation>
        <location evidence="1">Cell inner membrane</location>
        <topology evidence="1">Multi-pass membrane protein</topology>
    </subcellularLocation>
    <subcellularLocation>
        <location evidence="9">Cell membrane</location>
        <topology evidence="9">Multi-pass membrane protein</topology>
    </subcellularLocation>
</comment>
<evidence type="ECO:0000256" key="6">
    <source>
        <dbReference type="ARBA" id="ARBA00022692"/>
    </source>
</evidence>
<dbReference type="FunCoup" id="A0A517SIB6">
    <property type="interactions" value="236"/>
</dbReference>
<dbReference type="AlphaFoldDB" id="A0A517SIB6"/>
<evidence type="ECO:0000259" key="10">
    <source>
        <dbReference type="PROSITE" id="PS51012"/>
    </source>
</evidence>
<keyword evidence="4 9" id="KW-1003">Cell membrane</keyword>
<dbReference type="InterPro" id="IPR013525">
    <property type="entry name" value="ABC2_TM"/>
</dbReference>
<evidence type="ECO:0000313" key="11">
    <source>
        <dbReference type="EMBL" id="QDT55852.1"/>
    </source>
</evidence>
<dbReference type="EMBL" id="CP036271">
    <property type="protein sequence ID" value="QDT55852.1"/>
    <property type="molecule type" value="Genomic_DNA"/>
</dbReference>
<feature type="domain" description="ABC transmembrane type-2" evidence="10">
    <location>
        <begin position="102"/>
        <end position="332"/>
    </location>
</feature>
<keyword evidence="12" id="KW-1185">Reference proteome</keyword>
<evidence type="ECO:0000256" key="4">
    <source>
        <dbReference type="ARBA" id="ARBA00022475"/>
    </source>
</evidence>
<evidence type="ECO:0000256" key="8">
    <source>
        <dbReference type="ARBA" id="ARBA00023136"/>
    </source>
</evidence>
<evidence type="ECO:0000256" key="9">
    <source>
        <dbReference type="RuleBase" id="RU361157"/>
    </source>
</evidence>
<keyword evidence="3 9" id="KW-0813">Transport</keyword>
<dbReference type="Pfam" id="PF01061">
    <property type="entry name" value="ABC2_membrane"/>
    <property type="match status" value="1"/>
</dbReference>
<dbReference type="PANTHER" id="PTHR30413">
    <property type="entry name" value="INNER MEMBRANE TRANSPORT PERMEASE"/>
    <property type="match status" value="1"/>
</dbReference>
<evidence type="ECO:0000256" key="1">
    <source>
        <dbReference type="ARBA" id="ARBA00004429"/>
    </source>
</evidence>
<dbReference type="GO" id="GO:0005886">
    <property type="term" value="C:plasma membrane"/>
    <property type="evidence" value="ECO:0007669"/>
    <property type="project" value="UniProtKB-SubCell"/>
</dbReference>
<dbReference type="KEGG" id="ccos:Pan44_39000"/>
<dbReference type="InParanoid" id="A0A517SIB6"/>
<evidence type="ECO:0000256" key="5">
    <source>
        <dbReference type="ARBA" id="ARBA00022519"/>
    </source>
</evidence>
<feature type="transmembrane region" description="Helical" evidence="9">
    <location>
        <begin position="245"/>
        <end position="266"/>
    </location>
</feature>
<organism evidence="11 12">
    <name type="scientific">Caulifigura coniformis</name>
    <dbReference type="NCBI Taxonomy" id="2527983"/>
    <lineage>
        <taxon>Bacteria</taxon>
        <taxon>Pseudomonadati</taxon>
        <taxon>Planctomycetota</taxon>
        <taxon>Planctomycetia</taxon>
        <taxon>Planctomycetales</taxon>
        <taxon>Planctomycetaceae</taxon>
        <taxon>Caulifigura</taxon>
    </lineage>
</organism>
<feature type="transmembrane region" description="Helical" evidence="9">
    <location>
        <begin position="97"/>
        <end position="121"/>
    </location>
</feature>
<dbReference type="InterPro" id="IPR047817">
    <property type="entry name" value="ABC2_TM_bact-type"/>
</dbReference>
<keyword evidence="7 9" id="KW-1133">Transmembrane helix</keyword>
<evidence type="ECO:0000256" key="7">
    <source>
        <dbReference type="ARBA" id="ARBA00022989"/>
    </source>
</evidence>
<proteinExistence type="inferred from homology"/>
<gene>
    <name evidence="11" type="primary">tagG</name>
    <name evidence="11" type="ORF">Pan44_39000</name>
</gene>
<protein>
    <recommendedName>
        <fullName evidence="9">Transport permease protein</fullName>
    </recommendedName>
</protein>
<evidence type="ECO:0000313" key="12">
    <source>
        <dbReference type="Proteomes" id="UP000315700"/>
    </source>
</evidence>
<feature type="transmembrane region" description="Helical" evidence="9">
    <location>
        <begin position="213"/>
        <end position="233"/>
    </location>
</feature>
<accession>A0A517SIB6</accession>
<sequence>MRRPLLLAASLSPAVTECPQSDARTISLDPNSHVVIQELPEIAVSAPVPDGKSSAVDTRYEVVIGAPRRFGAADLHELWSYRDLLTLLTWRTVRVRYAQSAVGLGWALIQPLFQMVIFTLLFGRLANLQSDGVSYAAFSLVGLIPWTYFANAVQGGAGTLVTNAAMISKVYFPRLVLPMTEVGAKLFDFLIALVVGLGVILMLGAAPNWGVLMLPYLVLLMTVTALGVSLWLATLAVQYRDINHAMGFLVQLMLYANPVIYSTSMIPESWTLPGGWTIWPRAVFALNPMVGVIEGFRSALLGTRPMPFGWIALGTVTSLITLVTGLRYFRRRERLIADVT</sequence>
<comment type="caution">
    <text evidence="9">Lacks conserved residue(s) required for the propagation of feature annotation.</text>
</comment>
<dbReference type="PANTHER" id="PTHR30413:SF8">
    <property type="entry name" value="TRANSPORT PERMEASE PROTEIN"/>
    <property type="match status" value="1"/>
</dbReference>
<evidence type="ECO:0000256" key="3">
    <source>
        <dbReference type="ARBA" id="ARBA00022448"/>
    </source>
</evidence>
<feature type="transmembrane region" description="Helical" evidence="9">
    <location>
        <begin position="189"/>
        <end position="207"/>
    </location>
</feature>
<keyword evidence="5" id="KW-0997">Cell inner membrane</keyword>
<evidence type="ECO:0000256" key="2">
    <source>
        <dbReference type="ARBA" id="ARBA00007783"/>
    </source>
</evidence>
<reference evidence="11 12" key="1">
    <citation type="submission" date="2019-02" db="EMBL/GenBank/DDBJ databases">
        <title>Deep-cultivation of Planctomycetes and their phenomic and genomic characterization uncovers novel biology.</title>
        <authorList>
            <person name="Wiegand S."/>
            <person name="Jogler M."/>
            <person name="Boedeker C."/>
            <person name="Pinto D."/>
            <person name="Vollmers J."/>
            <person name="Rivas-Marin E."/>
            <person name="Kohn T."/>
            <person name="Peeters S.H."/>
            <person name="Heuer A."/>
            <person name="Rast P."/>
            <person name="Oberbeckmann S."/>
            <person name="Bunk B."/>
            <person name="Jeske O."/>
            <person name="Meyerdierks A."/>
            <person name="Storesund J.E."/>
            <person name="Kallscheuer N."/>
            <person name="Luecker S."/>
            <person name="Lage O.M."/>
            <person name="Pohl T."/>
            <person name="Merkel B.J."/>
            <person name="Hornburger P."/>
            <person name="Mueller R.-W."/>
            <person name="Bruemmer F."/>
            <person name="Labrenz M."/>
            <person name="Spormann A.M."/>
            <person name="Op den Camp H."/>
            <person name="Overmann J."/>
            <person name="Amann R."/>
            <person name="Jetten M.S.M."/>
            <person name="Mascher T."/>
            <person name="Medema M.H."/>
            <person name="Devos D.P."/>
            <person name="Kaster A.-K."/>
            <person name="Ovreas L."/>
            <person name="Rohde M."/>
            <person name="Galperin M.Y."/>
            <person name="Jogler C."/>
        </authorList>
    </citation>
    <scope>NUCLEOTIDE SEQUENCE [LARGE SCALE GENOMIC DNA]</scope>
    <source>
        <strain evidence="11 12">Pan44</strain>
    </source>
</reference>
<dbReference type="RefSeq" id="WP_197453472.1">
    <property type="nucleotide sequence ID" value="NZ_CP036271.1"/>
</dbReference>